<keyword evidence="2" id="KW-1185">Reference proteome</keyword>
<gene>
    <name evidence="1" type="ORF">LLUT_LOCUS28810</name>
</gene>
<organism evidence="1 2">
    <name type="scientific">Lupinus luteus</name>
    <name type="common">European yellow lupine</name>
    <dbReference type="NCBI Taxonomy" id="3873"/>
    <lineage>
        <taxon>Eukaryota</taxon>
        <taxon>Viridiplantae</taxon>
        <taxon>Streptophyta</taxon>
        <taxon>Embryophyta</taxon>
        <taxon>Tracheophyta</taxon>
        <taxon>Spermatophyta</taxon>
        <taxon>Magnoliopsida</taxon>
        <taxon>eudicotyledons</taxon>
        <taxon>Gunneridae</taxon>
        <taxon>Pentapetalae</taxon>
        <taxon>rosids</taxon>
        <taxon>fabids</taxon>
        <taxon>Fabales</taxon>
        <taxon>Fabaceae</taxon>
        <taxon>Papilionoideae</taxon>
        <taxon>50 kb inversion clade</taxon>
        <taxon>genistoids sensu lato</taxon>
        <taxon>core genistoids</taxon>
        <taxon>Genisteae</taxon>
        <taxon>Lupinus</taxon>
    </lineage>
</organism>
<dbReference type="EMBL" id="CAXHTB010000020">
    <property type="protein sequence ID" value="CAL0327750.1"/>
    <property type="molecule type" value="Genomic_DNA"/>
</dbReference>
<protein>
    <submittedName>
        <fullName evidence="1">Uncharacterized protein</fullName>
    </submittedName>
</protein>
<sequence length="190" mass="20143">MAIRILLSDPKKRTQYDVGLYDPHEEENEEKVYGLEELQSMFMEMAKGFEYPSMNGEGPSVVEESGGSWGLRGTVLDGSGSLRDGFVGSVGSVRVLGVDVGGSRELEWNYVVVLGERLGLVGLLGLWRLGSTGDVAEGMGANVVVVPVSVVGTRVLVVVWTVIAVSKSFSAGVLSSATVMNWISGIGTLS</sequence>
<name>A0AAV1Y1S1_LUPLU</name>
<evidence type="ECO:0000313" key="2">
    <source>
        <dbReference type="Proteomes" id="UP001497480"/>
    </source>
</evidence>
<dbReference type="Proteomes" id="UP001497480">
    <property type="component" value="Unassembled WGS sequence"/>
</dbReference>
<proteinExistence type="predicted"/>
<reference evidence="1 2" key="1">
    <citation type="submission" date="2024-03" db="EMBL/GenBank/DDBJ databases">
        <authorList>
            <person name="Martinez-Hernandez J."/>
        </authorList>
    </citation>
    <scope>NUCLEOTIDE SEQUENCE [LARGE SCALE GENOMIC DNA]</scope>
</reference>
<dbReference type="AlphaFoldDB" id="A0AAV1Y1S1"/>
<evidence type="ECO:0000313" key="1">
    <source>
        <dbReference type="EMBL" id="CAL0327750.1"/>
    </source>
</evidence>
<accession>A0AAV1Y1S1</accession>
<comment type="caution">
    <text evidence="1">The sequence shown here is derived from an EMBL/GenBank/DDBJ whole genome shotgun (WGS) entry which is preliminary data.</text>
</comment>